<evidence type="ECO:0000256" key="4">
    <source>
        <dbReference type="ARBA" id="ARBA00022692"/>
    </source>
</evidence>
<dbReference type="Pfam" id="PF02537">
    <property type="entry name" value="CRCB"/>
    <property type="match status" value="1"/>
</dbReference>
<keyword evidence="5 12" id="KW-1133">Transmembrane helix</keyword>
<keyword evidence="9 12" id="KW-0407">Ion channel</keyword>
<dbReference type="Proteomes" id="UP000254572">
    <property type="component" value="Unassembled WGS sequence"/>
</dbReference>
<dbReference type="HAMAP" id="MF_00454">
    <property type="entry name" value="FluC"/>
    <property type="match status" value="1"/>
</dbReference>
<evidence type="ECO:0000256" key="10">
    <source>
        <dbReference type="ARBA" id="ARBA00035120"/>
    </source>
</evidence>
<keyword evidence="8 12" id="KW-0472">Membrane</keyword>
<evidence type="ECO:0000256" key="3">
    <source>
        <dbReference type="ARBA" id="ARBA00022519"/>
    </source>
</evidence>
<evidence type="ECO:0000256" key="8">
    <source>
        <dbReference type="ARBA" id="ARBA00023136"/>
    </source>
</evidence>
<name>A0A381EF29_9GAMM</name>
<feature type="transmembrane region" description="Helical" evidence="12">
    <location>
        <begin position="96"/>
        <end position="117"/>
    </location>
</feature>
<evidence type="ECO:0000256" key="6">
    <source>
        <dbReference type="ARBA" id="ARBA00023053"/>
    </source>
</evidence>
<dbReference type="GO" id="GO:0062054">
    <property type="term" value="F:fluoride channel activity"/>
    <property type="evidence" value="ECO:0007669"/>
    <property type="project" value="UniProtKB-UniRule"/>
</dbReference>
<comment type="subcellular location">
    <subcellularLocation>
        <location evidence="1 12">Cell membrane</location>
        <topology evidence="1 12">Multi-pass membrane protein</topology>
    </subcellularLocation>
</comment>
<evidence type="ECO:0000256" key="1">
    <source>
        <dbReference type="ARBA" id="ARBA00004651"/>
    </source>
</evidence>
<comment type="function">
    <text evidence="12">Fluoride-specific ion channel. Important for reducing fluoride concentration in the cell, thus reducing its toxicity.</text>
</comment>
<dbReference type="GO" id="GO:0046872">
    <property type="term" value="F:metal ion binding"/>
    <property type="evidence" value="ECO:0007669"/>
    <property type="project" value="UniProtKB-KW"/>
</dbReference>
<evidence type="ECO:0000256" key="12">
    <source>
        <dbReference type="HAMAP-Rule" id="MF_00454"/>
    </source>
</evidence>
<evidence type="ECO:0000256" key="7">
    <source>
        <dbReference type="ARBA" id="ARBA00023065"/>
    </source>
</evidence>
<protein>
    <recommendedName>
        <fullName evidence="12">Fluoride-specific ion channel FluC</fullName>
    </recommendedName>
</protein>
<proteinExistence type="inferred from homology"/>
<comment type="activity regulation">
    <text evidence="12">Na(+) is not transported, but it plays an essential structural role and its presence is essential for fluoride channel function.</text>
</comment>
<gene>
    <name evidence="12 13" type="primary">crcB</name>
    <name evidence="12" type="synonym">fluC</name>
    <name evidence="13" type="ORF">NCTC13294_02472</name>
</gene>
<comment type="similarity">
    <text evidence="10 12">Belongs to the fluoride channel Fluc/FEX (TC 1.A.43) family.</text>
</comment>
<accession>A0A381EF29</accession>
<sequence length="118" mass="12571">MTLQHFTLIFLGGGLGSVARYLFGVALPARAFPLGTWLANLIGCFLIGYLAQTLARDNAALRALCITGFCGGFTTFSTFSLDIVQRWQDGHYLVPTLYLIISLAGGIVAVLGGMALAR</sequence>
<dbReference type="PANTHER" id="PTHR28259">
    <property type="entry name" value="FLUORIDE EXPORT PROTEIN 1-RELATED"/>
    <property type="match status" value="1"/>
</dbReference>
<dbReference type="GO" id="GO:0140114">
    <property type="term" value="P:cellular detoxification of fluoride"/>
    <property type="evidence" value="ECO:0007669"/>
    <property type="project" value="UniProtKB-UniRule"/>
</dbReference>
<dbReference type="AlphaFoldDB" id="A0A381EF29"/>
<evidence type="ECO:0000313" key="14">
    <source>
        <dbReference type="Proteomes" id="UP000254572"/>
    </source>
</evidence>
<dbReference type="InterPro" id="IPR003691">
    <property type="entry name" value="FluC"/>
</dbReference>
<evidence type="ECO:0000256" key="2">
    <source>
        <dbReference type="ARBA" id="ARBA00022475"/>
    </source>
</evidence>
<evidence type="ECO:0000256" key="9">
    <source>
        <dbReference type="ARBA" id="ARBA00023303"/>
    </source>
</evidence>
<dbReference type="OrthoDB" id="9806299at2"/>
<comment type="catalytic activity">
    <reaction evidence="11">
        <text>fluoride(in) = fluoride(out)</text>
        <dbReference type="Rhea" id="RHEA:76159"/>
        <dbReference type="ChEBI" id="CHEBI:17051"/>
    </reaction>
    <physiologicalReaction direction="left-to-right" evidence="11">
        <dbReference type="Rhea" id="RHEA:76160"/>
    </physiologicalReaction>
</comment>
<feature type="transmembrane region" description="Helical" evidence="12">
    <location>
        <begin position="63"/>
        <end position="84"/>
    </location>
</feature>
<dbReference type="PANTHER" id="PTHR28259:SF1">
    <property type="entry name" value="FLUORIDE EXPORT PROTEIN 1-RELATED"/>
    <property type="match status" value="1"/>
</dbReference>
<keyword evidence="4 12" id="KW-0812">Transmembrane</keyword>
<dbReference type="EMBL" id="UFUW01000001">
    <property type="protein sequence ID" value="SUX25519.1"/>
    <property type="molecule type" value="Genomic_DNA"/>
</dbReference>
<reference evidence="13 14" key="1">
    <citation type="submission" date="2018-06" db="EMBL/GenBank/DDBJ databases">
        <authorList>
            <consortium name="Pathogen Informatics"/>
            <person name="Doyle S."/>
        </authorList>
    </citation>
    <scope>NUCLEOTIDE SEQUENCE [LARGE SCALE GENOMIC DNA]</scope>
    <source>
        <strain evidence="13 14">NCTC13294</strain>
    </source>
</reference>
<keyword evidence="12" id="KW-0813">Transport</keyword>
<dbReference type="RefSeq" id="WP_115612550.1">
    <property type="nucleotide sequence ID" value="NZ_JBHLZC010000001.1"/>
</dbReference>
<dbReference type="GO" id="GO:0005886">
    <property type="term" value="C:plasma membrane"/>
    <property type="evidence" value="ECO:0007669"/>
    <property type="project" value="UniProtKB-SubCell"/>
</dbReference>
<keyword evidence="2 12" id="KW-1003">Cell membrane</keyword>
<keyword evidence="6 12" id="KW-0915">Sodium</keyword>
<organism evidence="13 14">
    <name type="scientific">Cardiobacterium valvarum</name>
    <dbReference type="NCBI Taxonomy" id="194702"/>
    <lineage>
        <taxon>Bacteria</taxon>
        <taxon>Pseudomonadati</taxon>
        <taxon>Pseudomonadota</taxon>
        <taxon>Gammaproteobacteria</taxon>
        <taxon>Cardiobacteriales</taxon>
        <taxon>Cardiobacteriaceae</taxon>
        <taxon>Cardiobacterium</taxon>
    </lineage>
</organism>
<evidence type="ECO:0000313" key="13">
    <source>
        <dbReference type="EMBL" id="SUX25519.1"/>
    </source>
</evidence>
<feature type="binding site" evidence="12">
    <location>
        <position position="71"/>
    </location>
    <ligand>
        <name>Na(+)</name>
        <dbReference type="ChEBI" id="CHEBI:29101"/>
        <note>structural</note>
    </ligand>
</feature>
<feature type="binding site" evidence="12">
    <location>
        <position position="74"/>
    </location>
    <ligand>
        <name>Na(+)</name>
        <dbReference type="ChEBI" id="CHEBI:29101"/>
        <note>structural</note>
    </ligand>
</feature>
<keyword evidence="12" id="KW-0479">Metal-binding</keyword>
<dbReference type="NCBIfam" id="TIGR00494">
    <property type="entry name" value="crcB"/>
    <property type="match status" value="1"/>
</dbReference>
<keyword evidence="14" id="KW-1185">Reference proteome</keyword>
<evidence type="ECO:0000256" key="11">
    <source>
        <dbReference type="ARBA" id="ARBA00035585"/>
    </source>
</evidence>
<evidence type="ECO:0000256" key="5">
    <source>
        <dbReference type="ARBA" id="ARBA00022989"/>
    </source>
</evidence>
<keyword evidence="3" id="KW-0997">Cell inner membrane</keyword>
<keyword evidence="7 12" id="KW-0406">Ion transport</keyword>
<feature type="transmembrane region" description="Helical" evidence="12">
    <location>
        <begin position="34"/>
        <end position="51"/>
    </location>
</feature>